<protein>
    <recommendedName>
        <fullName evidence="2">DUF58 domain-containing protein</fullName>
    </recommendedName>
</protein>
<proteinExistence type="predicted"/>
<keyword evidence="1" id="KW-0732">Signal</keyword>
<dbReference type="PANTHER" id="PTHR33608:SF3">
    <property type="entry name" value="SLR2013 PROTEIN"/>
    <property type="match status" value="1"/>
</dbReference>
<feature type="chain" id="PRO_5010710002" description="DUF58 domain-containing protein" evidence="1">
    <location>
        <begin position="24"/>
        <end position="437"/>
    </location>
</feature>
<dbReference type="CDD" id="cd00198">
    <property type="entry name" value="vWFA"/>
    <property type="match status" value="1"/>
</dbReference>
<dbReference type="InterPro" id="IPR036465">
    <property type="entry name" value="vWFA_dom_sf"/>
</dbReference>
<dbReference type="InterPro" id="IPR002881">
    <property type="entry name" value="DUF58"/>
</dbReference>
<accession>A0A1U9YWG1</accession>
<feature type="signal peptide" evidence="1">
    <location>
        <begin position="1"/>
        <end position="23"/>
    </location>
</feature>
<evidence type="ECO:0000313" key="4">
    <source>
        <dbReference type="Proteomes" id="UP000191135"/>
    </source>
</evidence>
<dbReference type="PANTHER" id="PTHR33608">
    <property type="entry name" value="BLL2464 PROTEIN"/>
    <property type="match status" value="1"/>
</dbReference>
<dbReference type="AlphaFoldDB" id="A0A1U9YWG1"/>
<gene>
    <name evidence="3" type="ORF">Mame_00381</name>
</gene>
<dbReference type="EMBL" id="CP020330">
    <property type="protein sequence ID" value="AQZ49764.1"/>
    <property type="molecule type" value="Genomic_DNA"/>
</dbReference>
<evidence type="ECO:0000256" key="1">
    <source>
        <dbReference type="SAM" id="SignalP"/>
    </source>
</evidence>
<feature type="domain" description="DUF58" evidence="2">
    <location>
        <begin position="198"/>
        <end position="369"/>
    </location>
</feature>
<evidence type="ECO:0000259" key="2">
    <source>
        <dbReference type="Pfam" id="PF01882"/>
    </source>
</evidence>
<reference evidence="3 4" key="1">
    <citation type="submission" date="2017-03" db="EMBL/GenBank/DDBJ databases">
        <title>Foreign affairs: Plasmid Transfer between Roseobacters and Rhizobia.</title>
        <authorList>
            <person name="Bartling P."/>
            <person name="Bunk B."/>
            <person name="Overmann J."/>
            <person name="Brinkmann H."/>
            <person name="Petersen J."/>
        </authorList>
    </citation>
    <scope>NUCLEOTIDE SEQUENCE [LARGE SCALE GENOMIC DNA]</scope>
    <source>
        <strain evidence="3 4">MACL11</strain>
    </source>
</reference>
<dbReference type="RefSeq" id="WP_018064623.1">
    <property type="nucleotide sequence ID" value="NZ_AQWH01000008.1"/>
</dbReference>
<dbReference type="Proteomes" id="UP000191135">
    <property type="component" value="Chromosome"/>
</dbReference>
<evidence type="ECO:0000313" key="3">
    <source>
        <dbReference type="EMBL" id="AQZ49764.1"/>
    </source>
</evidence>
<dbReference type="STRING" id="1122214.Mame_00381"/>
<dbReference type="eggNOG" id="COG1721">
    <property type="taxonomic scope" value="Bacteria"/>
</dbReference>
<dbReference type="SUPFAM" id="SSF53300">
    <property type="entry name" value="vWA-like"/>
    <property type="match status" value="1"/>
</dbReference>
<dbReference type="KEGG" id="mmed:Mame_00381"/>
<organism evidence="3 4">
    <name type="scientific">Martelella mediterranea DSM 17316</name>
    <dbReference type="NCBI Taxonomy" id="1122214"/>
    <lineage>
        <taxon>Bacteria</taxon>
        <taxon>Pseudomonadati</taxon>
        <taxon>Pseudomonadota</taxon>
        <taxon>Alphaproteobacteria</taxon>
        <taxon>Hyphomicrobiales</taxon>
        <taxon>Aurantimonadaceae</taxon>
        <taxon>Martelella</taxon>
    </lineage>
</organism>
<sequence length="437" mass="47482" precursor="true">MRPSVLLLALAGALAVLTVAVLAAPAVPVEIVVGAWLLLGAAVIADWALSPGARHFTLEIDAPAEIFAGEEGIVALRLKGKEGTRAVAPTAGRLRWPEGLAGPGDFRLMPTGAHIAAVDLPARALKRGKWRIASVSTLRRSRLGLLDLIANHPLDREISVVPSIRAITSGAIDTQLATTEFGAKAASIHGEGSEFHQLREFVAGMDTRMIDYKRSARHGGLVARQMQAERNHAIVLALDNGHLMREPIDGLAKIDHMINASLALAWAGIQSGDRVGLFAFDARPRLFVPPMEGRRAFAQLRSHTAALDYRLVETNHTLALSHLHQRLSRRSLVVVFSDFVDTTTAELLIENVQMLNRHHVVVFVSLRDPLLAAYHHKSVNSLAMVSEVAAAADLERERRRVLNSLSRLGVFVIETAPGGLRPELISTYLSIRSRELI</sequence>
<name>A0A1U9YWG1_9HYPH</name>
<dbReference type="Pfam" id="PF01882">
    <property type="entry name" value="DUF58"/>
    <property type="match status" value="1"/>
</dbReference>
<dbReference type="Gene3D" id="3.40.50.410">
    <property type="entry name" value="von Willebrand factor, type A domain"/>
    <property type="match status" value="1"/>
</dbReference>
<dbReference type="OrthoDB" id="9776116at2"/>
<keyword evidence="4" id="KW-1185">Reference proteome</keyword>